<proteinExistence type="predicted"/>
<evidence type="ECO:0000313" key="2">
    <source>
        <dbReference type="EMBL" id="QDS73829.1"/>
    </source>
</evidence>
<sequence length="326" mass="36524">MPETDPTLKKAKDVDETTRELPETEAGDPKAEKTKASDEPAGPSTADDDKTIAGNPSAVDVMADVAKEDDLIRAFNKKLPFKDVLAVHEHPDRNTQDGPGKNAPLPAPNPDFGSDFEMFDAKNSPLREVSPTSACSSDLDISWREVLMGNIGQSEGLLFLQFKSVPPLVPIECWKPWLFSINETLDAMIRECISESVFLEYVVLCRVASLVPSKHPSPYGCIIFIMENCVKTAHRGIVMRVDDYVLHCITDPRNLEELRLSPIDDHEELKDKAIFKKPYRSKQFGEWLATGRSEEKLTHAIKTYLYEDQGGRPVKLAPRPRRPLRP</sequence>
<gene>
    <name evidence="2" type="ORF">FKW77_006380</name>
</gene>
<protein>
    <submittedName>
        <fullName evidence="2">Uncharacterized protein</fullName>
    </submittedName>
</protein>
<dbReference type="EMBL" id="CP042194">
    <property type="protein sequence ID" value="QDS73829.1"/>
    <property type="molecule type" value="Genomic_DNA"/>
</dbReference>
<name>A0A517LDW2_9PEZI</name>
<evidence type="ECO:0000313" key="3">
    <source>
        <dbReference type="Proteomes" id="UP000316270"/>
    </source>
</evidence>
<dbReference type="Proteomes" id="UP000316270">
    <property type="component" value="Chromosome 10"/>
</dbReference>
<evidence type="ECO:0000256" key="1">
    <source>
        <dbReference type="SAM" id="MobiDB-lite"/>
    </source>
</evidence>
<feature type="region of interest" description="Disordered" evidence="1">
    <location>
        <begin position="1"/>
        <end position="55"/>
    </location>
</feature>
<reference evidence="2 3" key="1">
    <citation type="submission" date="2019-07" db="EMBL/GenBank/DDBJ databases">
        <title>Finished genome of Venturia effusa.</title>
        <authorList>
            <person name="Young C.A."/>
            <person name="Cox M.P."/>
            <person name="Ganley A.R.D."/>
            <person name="David W.J."/>
        </authorList>
    </citation>
    <scope>NUCLEOTIDE SEQUENCE [LARGE SCALE GENOMIC DNA]</scope>
    <source>
        <strain evidence="3">albino</strain>
    </source>
</reference>
<feature type="compositionally biased region" description="Basic and acidic residues" evidence="1">
    <location>
        <begin position="1"/>
        <end position="38"/>
    </location>
</feature>
<accession>A0A517LDW2</accession>
<feature type="region of interest" description="Disordered" evidence="1">
    <location>
        <begin position="90"/>
        <end position="109"/>
    </location>
</feature>
<dbReference type="AlphaFoldDB" id="A0A517LDW2"/>
<dbReference type="OrthoDB" id="10421848at2759"/>
<keyword evidence="3" id="KW-1185">Reference proteome</keyword>
<organism evidence="2 3">
    <name type="scientific">Venturia effusa</name>
    <dbReference type="NCBI Taxonomy" id="50376"/>
    <lineage>
        <taxon>Eukaryota</taxon>
        <taxon>Fungi</taxon>
        <taxon>Dikarya</taxon>
        <taxon>Ascomycota</taxon>
        <taxon>Pezizomycotina</taxon>
        <taxon>Dothideomycetes</taxon>
        <taxon>Pleosporomycetidae</taxon>
        <taxon>Venturiales</taxon>
        <taxon>Venturiaceae</taxon>
        <taxon>Venturia</taxon>
    </lineage>
</organism>